<dbReference type="RefSeq" id="WP_071874352.1">
    <property type="nucleotide sequence ID" value="NZ_JBHSHF010000020.1"/>
</dbReference>
<dbReference type="AlphaFoldDB" id="A0A1L8QUH2"/>
<reference evidence="1 2" key="1">
    <citation type="submission" date="2014-12" db="EMBL/GenBank/DDBJ databases">
        <title>Draft genome sequences of 29 type strains of Enterococci.</title>
        <authorList>
            <person name="Zhong Z."/>
            <person name="Sun Z."/>
            <person name="Liu W."/>
            <person name="Zhang W."/>
            <person name="Zhang H."/>
        </authorList>
    </citation>
    <scope>NUCLEOTIDE SEQUENCE [LARGE SCALE GENOMIC DNA]</scope>
    <source>
        <strain evidence="1 2">DSM 17690</strain>
    </source>
</reference>
<evidence type="ECO:0000313" key="2">
    <source>
        <dbReference type="Proteomes" id="UP000182149"/>
    </source>
</evidence>
<evidence type="ECO:0008006" key="3">
    <source>
        <dbReference type="Google" id="ProtNLM"/>
    </source>
</evidence>
<dbReference type="PANTHER" id="PTHR48098:SF1">
    <property type="entry name" value="DIACYLGLYCEROL ACYLTRANSFERASE_MYCOLYLTRANSFERASE AG85A"/>
    <property type="match status" value="1"/>
</dbReference>
<dbReference type="InterPro" id="IPR029058">
    <property type="entry name" value="AB_hydrolase_fold"/>
</dbReference>
<sequence>MSLVEVNFVSKTLVRTVTFTAIIPVENVSSKADGTTQGRLKTLYLLHGALGNHTDYISGTRIQRWAEDNNLAVIMPSGENQFYVDKPQNGEFYGRFIAEELVEFTRNLFPLSHKKEDTFIAGLSMGGYGALVNGLKYHETFSHIGAFSPAVFLDQLLSEEPATAGSGLFNPGFYDHVFGGIKSIKNSDKDYEFLVDELIRQKQAIPQIYLPIGTEDFLLDSVRNFHEFLTSRVVPLTYIEDKGGHDWDFWDTYLKRFLDWLPLDEKKASLNSGNVTGES</sequence>
<keyword evidence="2" id="KW-1185">Reference proteome</keyword>
<dbReference type="Gene3D" id="3.40.50.1820">
    <property type="entry name" value="alpha/beta hydrolase"/>
    <property type="match status" value="1"/>
</dbReference>
<dbReference type="STRING" id="328396.RU93_GL001633"/>
<organism evidence="1 2">
    <name type="scientific">Enterococcus aquimarinus</name>
    <dbReference type="NCBI Taxonomy" id="328396"/>
    <lineage>
        <taxon>Bacteria</taxon>
        <taxon>Bacillati</taxon>
        <taxon>Bacillota</taxon>
        <taxon>Bacilli</taxon>
        <taxon>Lactobacillales</taxon>
        <taxon>Enterococcaceae</taxon>
        <taxon>Enterococcus</taxon>
    </lineage>
</organism>
<name>A0A1L8QUH2_9ENTE</name>
<proteinExistence type="predicted"/>
<accession>A0A1L8QUH2</accession>
<dbReference type="InterPro" id="IPR000801">
    <property type="entry name" value="Esterase-like"/>
</dbReference>
<dbReference type="Proteomes" id="UP000182149">
    <property type="component" value="Unassembled WGS sequence"/>
</dbReference>
<comment type="caution">
    <text evidence="1">The sequence shown here is derived from an EMBL/GenBank/DDBJ whole genome shotgun (WGS) entry which is preliminary data.</text>
</comment>
<dbReference type="Pfam" id="PF00756">
    <property type="entry name" value="Esterase"/>
    <property type="match status" value="1"/>
</dbReference>
<protein>
    <recommendedName>
        <fullName evidence="3">Acetylesterase</fullName>
    </recommendedName>
</protein>
<dbReference type="InterPro" id="IPR050583">
    <property type="entry name" value="Mycobacterial_A85_antigen"/>
</dbReference>
<dbReference type="SUPFAM" id="SSF53474">
    <property type="entry name" value="alpha/beta-Hydrolases"/>
    <property type="match status" value="1"/>
</dbReference>
<dbReference type="EMBL" id="JXKD01000004">
    <property type="protein sequence ID" value="OJG11146.1"/>
    <property type="molecule type" value="Genomic_DNA"/>
</dbReference>
<dbReference type="PANTHER" id="PTHR48098">
    <property type="entry name" value="ENTEROCHELIN ESTERASE-RELATED"/>
    <property type="match status" value="1"/>
</dbReference>
<evidence type="ECO:0000313" key="1">
    <source>
        <dbReference type="EMBL" id="OJG11146.1"/>
    </source>
</evidence>
<gene>
    <name evidence="1" type="ORF">RU93_GL001633</name>
</gene>
<dbReference type="OrthoDB" id="9803578at2"/>
<dbReference type="GO" id="GO:0016747">
    <property type="term" value="F:acyltransferase activity, transferring groups other than amino-acyl groups"/>
    <property type="evidence" value="ECO:0007669"/>
    <property type="project" value="TreeGrafter"/>
</dbReference>